<evidence type="ECO:0000313" key="11">
    <source>
        <dbReference type="Proteomes" id="UP000228987"/>
    </source>
</evidence>
<dbReference type="Gene3D" id="3.40.50.720">
    <property type="entry name" value="NAD(P)-binding Rossmann-like Domain"/>
    <property type="match status" value="1"/>
</dbReference>
<evidence type="ECO:0000256" key="5">
    <source>
        <dbReference type="PIRSR" id="PIRSR000149-3"/>
    </source>
</evidence>
<evidence type="ECO:0000256" key="1">
    <source>
        <dbReference type="ARBA" id="ARBA00007406"/>
    </source>
</evidence>
<evidence type="ECO:0000256" key="7">
    <source>
        <dbReference type="RuleBase" id="RU000397"/>
    </source>
</evidence>
<keyword evidence="5" id="KW-0547">Nucleotide-binding</keyword>
<feature type="binding site" evidence="5">
    <location>
        <begin position="10"/>
        <end position="11"/>
    </location>
    <ligand>
        <name>NAD(+)</name>
        <dbReference type="ChEBI" id="CHEBI:57540"/>
    </ligand>
</feature>
<dbReference type="InterPro" id="IPR020831">
    <property type="entry name" value="GlycerAld/Erythrose_P_DH"/>
</dbReference>
<dbReference type="PIRSF" id="PIRSF000149">
    <property type="entry name" value="GAP_DH"/>
    <property type="match status" value="1"/>
</dbReference>
<evidence type="ECO:0000256" key="4">
    <source>
        <dbReference type="PIRSR" id="PIRSR000149-1"/>
    </source>
</evidence>
<name>A0A2A5CIY5_9GAMM</name>
<comment type="caution">
    <text evidence="10">The sequence shown here is derived from an EMBL/GenBank/DDBJ whole genome shotgun (WGS) entry which is preliminary data.</text>
</comment>
<feature type="active site" description="Nucleophile" evidence="4">
    <location>
        <position position="151"/>
    </location>
</feature>
<proteinExistence type="inferred from homology"/>
<dbReference type="EMBL" id="NVWI01000001">
    <property type="protein sequence ID" value="PCJ43834.1"/>
    <property type="molecule type" value="Genomic_DNA"/>
</dbReference>
<dbReference type="InterPro" id="IPR020829">
    <property type="entry name" value="GlycerAld_3-P_DH_cat"/>
</dbReference>
<dbReference type="PANTHER" id="PTHR43148">
    <property type="entry name" value="GLYCERALDEHYDE-3-PHOSPHATE DEHYDROGENASE 2"/>
    <property type="match status" value="1"/>
</dbReference>
<reference evidence="10" key="2">
    <citation type="journal article" date="2018" name="ISME J.">
        <title>A dynamic microbial community with high functional redundancy inhabits the cold, oxic subseafloor aquifer.</title>
        <authorList>
            <person name="Tully B.J."/>
            <person name="Wheat C.G."/>
            <person name="Glazer B.T."/>
            <person name="Huber J.A."/>
        </authorList>
    </citation>
    <scope>NUCLEOTIDE SEQUENCE</scope>
    <source>
        <strain evidence="10">NORP41</strain>
    </source>
</reference>
<dbReference type="AlphaFoldDB" id="A0A2A5CIY5"/>
<dbReference type="InterPro" id="IPR036291">
    <property type="entry name" value="NAD(P)-bd_dom_sf"/>
</dbReference>
<evidence type="ECO:0000313" key="9">
    <source>
        <dbReference type="EMBL" id="PCJ41789.1"/>
    </source>
</evidence>
<dbReference type="Pfam" id="PF02800">
    <property type="entry name" value="Gp_dh_C"/>
    <property type="match status" value="1"/>
</dbReference>
<dbReference type="SUPFAM" id="SSF51735">
    <property type="entry name" value="NAD(P)-binding Rossmann-fold domains"/>
    <property type="match status" value="1"/>
</dbReference>
<protein>
    <submittedName>
        <fullName evidence="10">Erythrose-4-phosphate dehydrogenase</fullName>
        <ecNumber evidence="10">1.2.1.12</ecNumber>
    </submittedName>
</protein>
<dbReference type="Gene3D" id="3.30.360.10">
    <property type="entry name" value="Dihydrodipicolinate Reductase, domain 2"/>
    <property type="match status" value="1"/>
</dbReference>
<gene>
    <name evidence="10" type="primary">gapA</name>
    <name evidence="10" type="ORF">COA71_02930</name>
    <name evidence="9" type="ORF">COA71_07190</name>
</gene>
<dbReference type="EMBL" id="NVWI01000004">
    <property type="protein sequence ID" value="PCJ41789.1"/>
    <property type="molecule type" value="Genomic_DNA"/>
</dbReference>
<evidence type="ECO:0000256" key="6">
    <source>
        <dbReference type="PIRSR" id="PIRSR000149-4"/>
    </source>
</evidence>
<comment type="similarity">
    <text evidence="1 7">Belongs to the glyceraldehyde-3-phosphate dehydrogenase family.</text>
</comment>
<dbReference type="SUPFAM" id="SSF55347">
    <property type="entry name" value="Glyceraldehyde-3-phosphate dehydrogenase-like, C-terminal domain"/>
    <property type="match status" value="1"/>
</dbReference>
<dbReference type="SMART" id="SM00846">
    <property type="entry name" value="Gp_dh_N"/>
    <property type="match status" value="1"/>
</dbReference>
<feature type="site" description="Activates thiol group during catalysis" evidence="6">
    <location>
        <position position="178"/>
    </location>
</feature>
<dbReference type="FunFam" id="3.30.360.10:FF:000002">
    <property type="entry name" value="Glyceraldehyde-3-phosphate dehydrogenase"/>
    <property type="match status" value="1"/>
</dbReference>
<feature type="domain" description="Glyceraldehyde 3-phosphate dehydrogenase NAD(P) binding" evidence="8">
    <location>
        <begin position="1"/>
        <end position="151"/>
    </location>
</feature>
<accession>A0A2A5CIY5</accession>
<evidence type="ECO:0000313" key="10">
    <source>
        <dbReference type="EMBL" id="PCJ43834.1"/>
    </source>
</evidence>
<dbReference type="PRINTS" id="PR00078">
    <property type="entry name" value="G3PDHDRGNASE"/>
</dbReference>
<organism evidence="10 11">
    <name type="scientific">SAR86 cluster bacterium</name>
    <dbReference type="NCBI Taxonomy" id="2030880"/>
    <lineage>
        <taxon>Bacteria</taxon>
        <taxon>Pseudomonadati</taxon>
        <taxon>Pseudomonadota</taxon>
        <taxon>Gammaproteobacteria</taxon>
        <taxon>SAR86 cluster</taxon>
    </lineage>
</organism>
<feature type="binding site" evidence="5">
    <location>
        <position position="119"/>
    </location>
    <ligand>
        <name>NAD(+)</name>
        <dbReference type="ChEBI" id="CHEBI:57540"/>
    </ligand>
</feature>
<dbReference type="FunFam" id="3.40.50.720:FF:000001">
    <property type="entry name" value="Glyceraldehyde-3-phosphate dehydrogenase"/>
    <property type="match status" value="1"/>
</dbReference>
<evidence type="ECO:0000256" key="3">
    <source>
        <dbReference type="ARBA" id="ARBA00023002"/>
    </source>
</evidence>
<evidence type="ECO:0000256" key="2">
    <source>
        <dbReference type="ARBA" id="ARBA00011881"/>
    </source>
</evidence>
<dbReference type="InterPro" id="IPR020828">
    <property type="entry name" value="GlycerAld_3-P_DH_NAD(P)-bd"/>
</dbReference>
<comment type="subunit">
    <text evidence="2">Homotetramer.</text>
</comment>
<keyword evidence="5" id="KW-0520">NAD</keyword>
<feature type="binding site" evidence="5">
    <location>
        <position position="315"/>
    </location>
    <ligand>
        <name>NAD(+)</name>
        <dbReference type="ChEBI" id="CHEBI:57540"/>
    </ligand>
</feature>
<reference evidence="11" key="1">
    <citation type="submission" date="2017-08" db="EMBL/GenBank/DDBJ databases">
        <title>A dynamic microbial community with high functional redundancy inhabits the cold, oxic subseafloor aquifer.</title>
        <authorList>
            <person name="Tully B.J."/>
            <person name="Wheat C.G."/>
            <person name="Glazer B.T."/>
            <person name="Huber J.A."/>
        </authorList>
    </citation>
    <scope>NUCLEOTIDE SEQUENCE [LARGE SCALE GENOMIC DNA]</scope>
</reference>
<dbReference type="Pfam" id="PF00044">
    <property type="entry name" value="Gp_dh_N"/>
    <property type="match status" value="1"/>
</dbReference>
<dbReference type="GO" id="GO:0004365">
    <property type="term" value="F:glyceraldehyde-3-phosphate dehydrogenase (NAD+) (phosphorylating) activity"/>
    <property type="evidence" value="ECO:0007669"/>
    <property type="project" value="UniProtKB-EC"/>
</dbReference>
<dbReference type="Proteomes" id="UP000228987">
    <property type="component" value="Unassembled WGS sequence"/>
</dbReference>
<dbReference type="EC" id="1.2.1.12" evidence="10"/>
<dbReference type="GO" id="GO:0051287">
    <property type="term" value="F:NAD binding"/>
    <property type="evidence" value="ECO:0007669"/>
    <property type="project" value="InterPro"/>
</dbReference>
<evidence type="ECO:0000259" key="8">
    <source>
        <dbReference type="SMART" id="SM00846"/>
    </source>
</evidence>
<sequence>MKIAINGLGRIGRNVLRAHYERSPSKDLQIVALNELADLPTLAHLLQYDSTHGQFRGDIKKADGHLLINGDTIAVSQVGDINELNWQGIDLVLECTGAYAKRSDAEIHLRNGAKRVLFSQPASPDVDLTVVYGINHEQLRKEHTIISAASCTTYSSVPIIKVLDDALGIENGMITTIHSAMNDQPLIDAYHHTNLRLTRSAFQSIIPVETGLAKGIERILPAMAGKFEAQAIRVPTINVSALDMTIVVKKACSAEDVNQIIKAASNSLPSEVLGYTDEPLASCDFNHDSRSAIVDLGQTKVSGRHLVKILVWFDNEWAYANRMLDVAKLISGLAS</sequence>
<keyword evidence="3 10" id="KW-0560">Oxidoreductase</keyword>